<comment type="similarity">
    <text evidence="2">Belongs to the AB hydrolase superfamily. Epoxide hydrolase family.</text>
</comment>
<dbReference type="Gene3D" id="3.40.50.1820">
    <property type="entry name" value="alpha/beta hydrolase"/>
    <property type="match status" value="1"/>
</dbReference>
<sequence length="325" mass="36640">MDVNDFQETTTRRGYVYSYYHKLSTEGKPIVLFLHGFPSTHRDWSSQITYFVKKGYGVIAPDMLGYGKTSAPDDASEYKELDMVEDIVDILNDLKVSKVIGVAHDWGCSVLSRLLNTHIDYVIGAAFLAVGYSPPQPNFDYKTQIAAMNALFGYDVFGYWEFFSAEDAVALSEKNLDSLYSIIFPDDPSIWKENLATLGKVREWIEKNNQRPRAAFWTEEEQAAHKAALMQRGLQGPCNWYRTRLQALNNADAQSIPQEAYNISIPTFFGGAMKDQICIAGAAKMMMSKFCSNLTAKEFNTGHWIMQEAPNEVNEALEGFFATLS</sequence>
<comment type="caution">
    <text evidence="4">The sequence shown here is derived from an EMBL/GenBank/DDBJ whole genome shotgun (WGS) entry which is preliminary data.</text>
</comment>
<dbReference type="SUPFAM" id="SSF53474">
    <property type="entry name" value="alpha/beta-Hydrolases"/>
    <property type="match status" value="1"/>
</dbReference>
<gene>
    <name evidence="4" type="ORF">BDZ94DRAFT_1167707</name>
</gene>
<keyword evidence="5" id="KW-1185">Reference proteome</keyword>
<dbReference type="OrthoDB" id="408373at2759"/>
<name>A0A9P6CD52_9AGAR</name>
<dbReference type="AlphaFoldDB" id="A0A9P6CD52"/>
<dbReference type="EMBL" id="MU150285">
    <property type="protein sequence ID" value="KAF9461377.1"/>
    <property type="molecule type" value="Genomic_DNA"/>
</dbReference>
<keyword evidence="1 4" id="KW-0378">Hydrolase</keyword>
<evidence type="ECO:0000256" key="2">
    <source>
        <dbReference type="ARBA" id="ARBA00038334"/>
    </source>
</evidence>
<dbReference type="PANTHER" id="PTHR43329">
    <property type="entry name" value="EPOXIDE HYDROLASE"/>
    <property type="match status" value="1"/>
</dbReference>
<evidence type="ECO:0000256" key="1">
    <source>
        <dbReference type="ARBA" id="ARBA00022801"/>
    </source>
</evidence>
<dbReference type="GO" id="GO:0016787">
    <property type="term" value="F:hydrolase activity"/>
    <property type="evidence" value="ECO:0007669"/>
    <property type="project" value="UniProtKB-KW"/>
</dbReference>
<dbReference type="InterPro" id="IPR000073">
    <property type="entry name" value="AB_hydrolase_1"/>
</dbReference>
<protein>
    <submittedName>
        <fullName evidence="4">Alpha/Beta hydrolase protein</fullName>
    </submittedName>
</protein>
<evidence type="ECO:0000259" key="3">
    <source>
        <dbReference type="Pfam" id="PF00561"/>
    </source>
</evidence>
<dbReference type="PRINTS" id="PR00412">
    <property type="entry name" value="EPOXHYDRLASE"/>
</dbReference>
<dbReference type="Pfam" id="PF00561">
    <property type="entry name" value="Abhydrolase_1"/>
    <property type="match status" value="1"/>
</dbReference>
<accession>A0A9P6CD52</accession>
<proteinExistence type="inferred from homology"/>
<dbReference type="InterPro" id="IPR029058">
    <property type="entry name" value="AB_hydrolase_fold"/>
</dbReference>
<reference evidence="4" key="1">
    <citation type="submission" date="2020-11" db="EMBL/GenBank/DDBJ databases">
        <authorList>
            <consortium name="DOE Joint Genome Institute"/>
            <person name="Ahrendt S."/>
            <person name="Riley R."/>
            <person name="Andreopoulos W."/>
            <person name="Labutti K."/>
            <person name="Pangilinan J."/>
            <person name="Ruiz-Duenas F.J."/>
            <person name="Barrasa J.M."/>
            <person name="Sanchez-Garcia M."/>
            <person name="Camarero S."/>
            <person name="Miyauchi S."/>
            <person name="Serrano A."/>
            <person name="Linde D."/>
            <person name="Babiker R."/>
            <person name="Drula E."/>
            <person name="Ayuso-Fernandez I."/>
            <person name="Pacheco R."/>
            <person name="Padilla G."/>
            <person name="Ferreira P."/>
            <person name="Barriuso J."/>
            <person name="Kellner H."/>
            <person name="Castanera R."/>
            <person name="Alfaro M."/>
            <person name="Ramirez L."/>
            <person name="Pisabarro A.G."/>
            <person name="Kuo A."/>
            <person name="Tritt A."/>
            <person name="Lipzen A."/>
            <person name="He G."/>
            <person name="Yan M."/>
            <person name="Ng V."/>
            <person name="Cullen D."/>
            <person name="Martin F."/>
            <person name="Rosso M.-N."/>
            <person name="Henrissat B."/>
            <person name="Hibbett D."/>
            <person name="Martinez A.T."/>
            <person name="Grigoriev I.V."/>
        </authorList>
    </citation>
    <scope>NUCLEOTIDE SEQUENCE</scope>
    <source>
        <strain evidence="4">CBS 247.69</strain>
    </source>
</reference>
<feature type="domain" description="AB hydrolase-1" evidence="3">
    <location>
        <begin position="29"/>
        <end position="308"/>
    </location>
</feature>
<organism evidence="4 5">
    <name type="scientific">Collybia nuda</name>
    <dbReference type="NCBI Taxonomy" id="64659"/>
    <lineage>
        <taxon>Eukaryota</taxon>
        <taxon>Fungi</taxon>
        <taxon>Dikarya</taxon>
        <taxon>Basidiomycota</taxon>
        <taxon>Agaricomycotina</taxon>
        <taxon>Agaricomycetes</taxon>
        <taxon>Agaricomycetidae</taxon>
        <taxon>Agaricales</taxon>
        <taxon>Tricholomatineae</taxon>
        <taxon>Clitocybaceae</taxon>
        <taxon>Collybia</taxon>
    </lineage>
</organism>
<dbReference type="Proteomes" id="UP000807353">
    <property type="component" value="Unassembled WGS sequence"/>
</dbReference>
<evidence type="ECO:0000313" key="5">
    <source>
        <dbReference type="Proteomes" id="UP000807353"/>
    </source>
</evidence>
<dbReference type="InterPro" id="IPR000639">
    <property type="entry name" value="Epox_hydrolase-like"/>
</dbReference>
<evidence type="ECO:0000313" key="4">
    <source>
        <dbReference type="EMBL" id="KAF9461377.1"/>
    </source>
</evidence>